<dbReference type="Proteomes" id="UP000479000">
    <property type="component" value="Unassembled WGS sequence"/>
</dbReference>
<protein>
    <submittedName>
        <fullName evidence="2">Uncharacterized protein</fullName>
    </submittedName>
</protein>
<evidence type="ECO:0000256" key="1">
    <source>
        <dbReference type="SAM" id="MobiDB-lite"/>
    </source>
</evidence>
<feature type="non-terminal residue" evidence="2">
    <location>
        <position position="65"/>
    </location>
</feature>
<dbReference type="EMBL" id="CADCXU010025911">
    <property type="protein sequence ID" value="CAB0013048.1"/>
    <property type="molecule type" value="Genomic_DNA"/>
</dbReference>
<proteinExistence type="predicted"/>
<evidence type="ECO:0000313" key="3">
    <source>
        <dbReference type="Proteomes" id="UP000479000"/>
    </source>
</evidence>
<keyword evidence="3" id="KW-1185">Reference proteome</keyword>
<feature type="region of interest" description="Disordered" evidence="1">
    <location>
        <begin position="1"/>
        <end position="40"/>
    </location>
</feature>
<dbReference type="AlphaFoldDB" id="A0A6H5HGU5"/>
<sequence length="65" mass="7026">MTPHLSGGRASGLAGGSVVRERAARPLGIGRTRPLGIGRTRPEYATGAEHREIRDFFQVPTKISR</sequence>
<gene>
    <name evidence="2" type="ORF">NTEN_LOCUS17716</name>
</gene>
<reference evidence="2 3" key="1">
    <citation type="submission" date="2020-02" db="EMBL/GenBank/DDBJ databases">
        <authorList>
            <person name="Ferguson B K."/>
        </authorList>
    </citation>
    <scope>NUCLEOTIDE SEQUENCE [LARGE SCALE GENOMIC DNA]</scope>
</reference>
<accession>A0A6H5HGU5</accession>
<evidence type="ECO:0000313" key="2">
    <source>
        <dbReference type="EMBL" id="CAB0013048.1"/>
    </source>
</evidence>
<name>A0A6H5HGU5_9HEMI</name>
<organism evidence="2 3">
    <name type="scientific">Nesidiocoris tenuis</name>
    <dbReference type="NCBI Taxonomy" id="355587"/>
    <lineage>
        <taxon>Eukaryota</taxon>
        <taxon>Metazoa</taxon>
        <taxon>Ecdysozoa</taxon>
        <taxon>Arthropoda</taxon>
        <taxon>Hexapoda</taxon>
        <taxon>Insecta</taxon>
        <taxon>Pterygota</taxon>
        <taxon>Neoptera</taxon>
        <taxon>Paraneoptera</taxon>
        <taxon>Hemiptera</taxon>
        <taxon>Heteroptera</taxon>
        <taxon>Panheteroptera</taxon>
        <taxon>Cimicomorpha</taxon>
        <taxon>Miridae</taxon>
        <taxon>Dicyphina</taxon>
        <taxon>Nesidiocoris</taxon>
    </lineage>
</organism>